<protein>
    <recommendedName>
        <fullName evidence="9">PH domain-containing protein</fullName>
    </recommendedName>
</protein>
<dbReference type="GO" id="GO:0032934">
    <property type="term" value="F:sterol binding"/>
    <property type="evidence" value="ECO:0007669"/>
    <property type="project" value="TreeGrafter"/>
</dbReference>
<keyword evidence="12" id="KW-1185">Reference proteome</keyword>
<dbReference type="FunFam" id="2.30.29.30:FF:000074">
    <property type="entry name" value="Oxysterol-binding protein"/>
    <property type="match status" value="1"/>
</dbReference>
<proteinExistence type="inferred from homology"/>
<keyword evidence="5" id="KW-0445">Lipid transport</keyword>
<dbReference type="InterPro" id="IPR011993">
    <property type="entry name" value="PH-like_dom_sf"/>
</dbReference>
<dbReference type="AlphaFoldDB" id="R7TZ29"/>
<keyword evidence="6" id="KW-0446">Lipid-binding</keyword>
<dbReference type="InterPro" id="IPR000648">
    <property type="entry name" value="Oxysterol-bd"/>
</dbReference>
<dbReference type="Pfam" id="PF01237">
    <property type="entry name" value="Oxysterol_BP"/>
    <property type="match status" value="1"/>
</dbReference>
<reference evidence="12" key="1">
    <citation type="submission" date="2012-12" db="EMBL/GenBank/DDBJ databases">
        <authorList>
            <person name="Hellsten U."/>
            <person name="Grimwood J."/>
            <person name="Chapman J.A."/>
            <person name="Shapiro H."/>
            <person name="Aerts A."/>
            <person name="Otillar R.P."/>
            <person name="Terry A.Y."/>
            <person name="Boore J.L."/>
            <person name="Simakov O."/>
            <person name="Marletaz F."/>
            <person name="Cho S.-J."/>
            <person name="Edsinger-Gonzales E."/>
            <person name="Havlak P."/>
            <person name="Kuo D.-H."/>
            <person name="Larsson T."/>
            <person name="Lv J."/>
            <person name="Arendt D."/>
            <person name="Savage R."/>
            <person name="Osoegawa K."/>
            <person name="de Jong P."/>
            <person name="Lindberg D.R."/>
            <person name="Seaver E.C."/>
            <person name="Weisblat D.A."/>
            <person name="Putnam N.H."/>
            <person name="Grigoriev I.V."/>
            <person name="Rokhsar D.S."/>
        </authorList>
    </citation>
    <scope>NUCLEOTIDE SEQUENCE</scope>
    <source>
        <strain evidence="12">I ESC-2004</strain>
    </source>
</reference>
<feature type="compositionally biased region" description="Polar residues" evidence="8">
    <location>
        <begin position="349"/>
        <end position="361"/>
    </location>
</feature>
<evidence type="ECO:0000313" key="12">
    <source>
        <dbReference type="Proteomes" id="UP000014760"/>
    </source>
</evidence>
<dbReference type="SUPFAM" id="SSF144000">
    <property type="entry name" value="Oxysterol-binding protein-like"/>
    <property type="match status" value="1"/>
</dbReference>
<dbReference type="PANTHER" id="PTHR10972:SF205">
    <property type="entry name" value="OXYSTEROL-BINDING PROTEIN 1"/>
    <property type="match status" value="1"/>
</dbReference>
<evidence type="ECO:0000256" key="2">
    <source>
        <dbReference type="ARBA" id="ARBA00008842"/>
    </source>
</evidence>
<dbReference type="Gene3D" id="2.30.29.30">
    <property type="entry name" value="Pleckstrin-homology domain (PH domain)/Phosphotyrosine-binding domain (PTB)"/>
    <property type="match status" value="1"/>
</dbReference>
<dbReference type="EMBL" id="KB307321">
    <property type="protein sequence ID" value="ELT99009.1"/>
    <property type="molecule type" value="Genomic_DNA"/>
</dbReference>
<dbReference type="PROSITE" id="PS50003">
    <property type="entry name" value="PH_DOMAIN"/>
    <property type="match status" value="1"/>
</dbReference>
<dbReference type="EnsemblMetazoa" id="CapteT179200">
    <property type="protein sequence ID" value="CapteP179200"/>
    <property type="gene ID" value="CapteG179200"/>
</dbReference>
<evidence type="ECO:0000313" key="10">
    <source>
        <dbReference type="EMBL" id="ELT99009.1"/>
    </source>
</evidence>
<dbReference type="GO" id="GO:0005886">
    <property type="term" value="C:plasma membrane"/>
    <property type="evidence" value="ECO:0007669"/>
    <property type="project" value="TreeGrafter"/>
</dbReference>
<evidence type="ECO:0000256" key="4">
    <source>
        <dbReference type="ARBA" id="ARBA00022553"/>
    </source>
</evidence>
<evidence type="ECO:0000313" key="11">
    <source>
        <dbReference type="EnsemblMetazoa" id="CapteP179200"/>
    </source>
</evidence>
<reference evidence="10 12" key="2">
    <citation type="journal article" date="2013" name="Nature">
        <title>Insights into bilaterian evolution from three spiralian genomes.</title>
        <authorList>
            <person name="Simakov O."/>
            <person name="Marletaz F."/>
            <person name="Cho S.J."/>
            <person name="Edsinger-Gonzales E."/>
            <person name="Havlak P."/>
            <person name="Hellsten U."/>
            <person name="Kuo D.H."/>
            <person name="Larsson T."/>
            <person name="Lv J."/>
            <person name="Arendt D."/>
            <person name="Savage R."/>
            <person name="Osoegawa K."/>
            <person name="de Jong P."/>
            <person name="Grimwood J."/>
            <person name="Chapman J.A."/>
            <person name="Shapiro H."/>
            <person name="Aerts A."/>
            <person name="Otillar R.P."/>
            <person name="Terry A.Y."/>
            <person name="Boore J.L."/>
            <person name="Grigoriev I.V."/>
            <person name="Lindberg D.R."/>
            <person name="Seaver E.C."/>
            <person name="Weisblat D.A."/>
            <person name="Putnam N.H."/>
            <person name="Rokhsar D.S."/>
        </authorList>
    </citation>
    <scope>NUCLEOTIDE SEQUENCE</scope>
    <source>
        <strain evidence="10 12">I ESC-2004</strain>
    </source>
</reference>
<dbReference type="FunCoup" id="R7TZ29">
    <property type="interactions" value="2065"/>
</dbReference>
<dbReference type="GO" id="GO:0005829">
    <property type="term" value="C:cytosol"/>
    <property type="evidence" value="ECO:0007669"/>
    <property type="project" value="TreeGrafter"/>
</dbReference>
<dbReference type="Proteomes" id="UP000014760">
    <property type="component" value="Unassembled WGS sequence"/>
</dbReference>
<dbReference type="InterPro" id="IPR037239">
    <property type="entry name" value="OSBP_sf"/>
</dbReference>
<keyword evidence="4" id="KW-0597">Phosphoprotein</keyword>
<dbReference type="Pfam" id="PF00169">
    <property type="entry name" value="PH"/>
    <property type="match status" value="1"/>
</dbReference>
<dbReference type="EMBL" id="AMQN01010218">
    <property type="status" value="NOT_ANNOTATED_CDS"/>
    <property type="molecule type" value="Genomic_DNA"/>
</dbReference>
<sequence length="772" mass="88245">MSDSKHGQSDQYKGWVYKWTNYIKGYQKRWFVLQNGLLSYYRNQAEMSHTCRGTINLANAFIHTEDSCSFVISNGGTQTFHLKASSEVERQRWVTALELAKNKAINLLESDDEDEETHTQPDKNELQNTIRTLSAKLEDLSTCNDLITKHGAALQKALGELEQIEAASEASAKFKSVNERATLFRITSNAMINACHDYLELAQTQGKRWQKLLQSEHEQKLRLEEMVEQLAKQHQSIEKQARKSLAHANHSSSGNTQGAEGSEDEEDDFFDAVDDHTEEFKVCLPPQTHKRTGSGISVDSIGETLGPTADNYDSSDTDSESRGAEAKVISHKHGHKRTHSRDQMLKEGGSSSMPSTPNSLTKVAHPGSKRQRRMLIPERPNYSINLWSIMKNCIGKELSKIPMPVNFSEPLSFLQRITEDFEYSECLMKAAQCTDSCEQLAYIAAFTISSYANTTARTGKPFNPLLGETFECDRRDDMGWRSFAEQVSHHPPILAMHTESKDRDWSSWQEFTMSSKFRGKYLQIIPLGIAHLLFPKTGNHYTWRKVTTTVHNIIVGKLWVDNHGEMDITNHHNGDNCHLKYSAYSYFARETPRKVTGVITDASGQARWVLQGTWDERVEAAKVIKTVESGKGKIVYETAEAKVMWQRRYPSKELEKCYFFTELAVQLNEIEEGVAPTDSRNRPDQRMMEEGRWDEANEKKVLLEEKQRTVRREREREASDAAANEAEYQGYEPKWFRKDIDPVTGNPAYVYTGEYWDCKEKGDWSRCPDIYL</sequence>
<dbReference type="GO" id="GO:0006869">
    <property type="term" value="P:lipid transport"/>
    <property type="evidence" value="ECO:0007669"/>
    <property type="project" value="UniProtKB-KW"/>
</dbReference>
<accession>R7TZ29</accession>
<keyword evidence="7" id="KW-0472">Membrane</keyword>
<dbReference type="InterPro" id="IPR001849">
    <property type="entry name" value="PH_domain"/>
</dbReference>
<evidence type="ECO:0000259" key="9">
    <source>
        <dbReference type="PROSITE" id="PS50003"/>
    </source>
</evidence>
<keyword evidence="3" id="KW-0813">Transport</keyword>
<dbReference type="PANTHER" id="PTHR10972">
    <property type="entry name" value="OXYSTEROL-BINDING PROTEIN-RELATED"/>
    <property type="match status" value="1"/>
</dbReference>
<name>R7TZ29_CAPTE</name>
<dbReference type="CDD" id="cd13284">
    <property type="entry name" value="PH_OSBP_ORP4"/>
    <property type="match status" value="1"/>
</dbReference>
<feature type="compositionally biased region" description="Basic residues" evidence="8">
    <location>
        <begin position="329"/>
        <end position="339"/>
    </location>
</feature>
<evidence type="ECO:0000256" key="6">
    <source>
        <dbReference type="ARBA" id="ARBA00023121"/>
    </source>
</evidence>
<evidence type="ECO:0000256" key="1">
    <source>
        <dbReference type="ARBA" id="ARBA00004170"/>
    </source>
</evidence>
<dbReference type="SMART" id="SM00233">
    <property type="entry name" value="PH"/>
    <property type="match status" value="1"/>
</dbReference>
<dbReference type="FunFam" id="2.40.160.120:FF:000003">
    <property type="entry name" value="Oxysterol-binding protein"/>
    <property type="match status" value="1"/>
</dbReference>
<reference evidence="11" key="3">
    <citation type="submission" date="2015-06" db="UniProtKB">
        <authorList>
            <consortium name="EnsemblMetazoa"/>
        </authorList>
    </citation>
    <scope>IDENTIFICATION</scope>
</reference>
<dbReference type="GO" id="GO:0097038">
    <property type="term" value="C:perinuclear endoplasmic reticulum"/>
    <property type="evidence" value="ECO:0007669"/>
    <property type="project" value="TreeGrafter"/>
</dbReference>
<dbReference type="STRING" id="283909.R7TZ29"/>
<evidence type="ECO:0000256" key="5">
    <source>
        <dbReference type="ARBA" id="ARBA00023055"/>
    </source>
</evidence>
<dbReference type="Gene3D" id="2.40.160.120">
    <property type="match status" value="1"/>
</dbReference>
<evidence type="ECO:0000256" key="8">
    <source>
        <dbReference type="SAM" id="MobiDB-lite"/>
    </source>
</evidence>
<dbReference type="OMA" id="WDEKMDY"/>
<feature type="region of interest" description="Disordered" evidence="8">
    <location>
        <begin position="286"/>
        <end position="370"/>
    </location>
</feature>
<feature type="domain" description="PH" evidence="9">
    <location>
        <begin position="9"/>
        <end position="102"/>
    </location>
</feature>
<dbReference type="OrthoDB" id="1854502at2759"/>
<gene>
    <name evidence="10" type="ORF">CAPTEDRAFT_179200</name>
</gene>
<comment type="similarity">
    <text evidence="2">Belongs to the OSBP family.</text>
</comment>
<comment type="subcellular location">
    <subcellularLocation>
        <location evidence="1">Membrane</location>
        <topology evidence="1">Peripheral membrane protein</topology>
    </subcellularLocation>
</comment>
<dbReference type="HOGENOM" id="CLU_007105_5_1_1"/>
<dbReference type="SUPFAM" id="SSF50729">
    <property type="entry name" value="PH domain-like"/>
    <property type="match status" value="1"/>
</dbReference>
<evidence type="ECO:0000256" key="3">
    <source>
        <dbReference type="ARBA" id="ARBA00022448"/>
    </source>
</evidence>
<evidence type="ECO:0000256" key="7">
    <source>
        <dbReference type="ARBA" id="ARBA00023136"/>
    </source>
</evidence>
<feature type="region of interest" description="Disordered" evidence="8">
    <location>
        <begin position="232"/>
        <end position="266"/>
    </location>
</feature>
<organism evidence="10">
    <name type="scientific">Capitella teleta</name>
    <name type="common">Polychaete worm</name>
    <dbReference type="NCBI Taxonomy" id="283909"/>
    <lineage>
        <taxon>Eukaryota</taxon>
        <taxon>Metazoa</taxon>
        <taxon>Spiralia</taxon>
        <taxon>Lophotrochozoa</taxon>
        <taxon>Annelida</taxon>
        <taxon>Polychaeta</taxon>
        <taxon>Sedentaria</taxon>
        <taxon>Scolecida</taxon>
        <taxon>Capitellidae</taxon>
        <taxon>Capitella</taxon>
    </lineage>
</organism>